<evidence type="ECO:0000259" key="4">
    <source>
        <dbReference type="Pfam" id="PF07064"/>
    </source>
</evidence>
<dbReference type="SUPFAM" id="SSF50978">
    <property type="entry name" value="WD40 repeat-like"/>
    <property type="match status" value="1"/>
</dbReference>
<keyword evidence="2" id="KW-0472">Membrane</keyword>
<feature type="region of interest" description="Disordered" evidence="3">
    <location>
        <begin position="751"/>
        <end position="775"/>
    </location>
</feature>
<dbReference type="EMBL" id="JAGHQM010000516">
    <property type="protein sequence ID" value="KAH0559814.1"/>
    <property type="molecule type" value="Genomic_DNA"/>
</dbReference>
<dbReference type="InterPro" id="IPR036322">
    <property type="entry name" value="WD40_repeat_dom_sf"/>
</dbReference>
<reference evidence="5" key="1">
    <citation type="submission" date="2021-03" db="EMBL/GenBank/DDBJ databases">
        <title>Comparative genomics and phylogenomic investigation of the class Geoglossomycetes provide insights into ecological specialization and systematics.</title>
        <authorList>
            <person name="Melie T."/>
            <person name="Pirro S."/>
            <person name="Miller A.N."/>
            <person name="Quandt A."/>
        </authorList>
    </citation>
    <scope>NUCLEOTIDE SEQUENCE</scope>
    <source>
        <strain evidence="5">CAQ_001_2017</strain>
    </source>
</reference>
<dbReference type="PANTHER" id="PTHR22746:SF10">
    <property type="entry name" value="GUANINE NUCLEOTIDE EXCHANGE FACTOR SUBUNIT RIC1"/>
    <property type="match status" value="1"/>
</dbReference>
<feature type="region of interest" description="Disordered" evidence="3">
    <location>
        <begin position="1059"/>
        <end position="1110"/>
    </location>
</feature>
<dbReference type="InterPro" id="IPR015943">
    <property type="entry name" value="WD40/YVTN_repeat-like_dom_sf"/>
</dbReference>
<proteinExistence type="predicted"/>
<evidence type="ECO:0000313" key="5">
    <source>
        <dbReference type="EMBL" id="KAH0559814.1"/>
    </source>
</evidence>
<dbReference type="GO" id="GO:0000139">
    <property type="term" value="C:Golgi membrane"/>
    <property type="evidence" value="ECO:0007669"/>
    <property type="project" value="TreeGrafter"/>
</dbReference>
<name>A0A9P8RQD2_9PEZI</name>
<feature type="compositionally biased region" description="Basic and acidic residues" evidence="3">
    <location>
        <begin position="208"/>
        <end position="217"/>
    </location>
</feature>
<dbReference type="AlphaFoldDB" id="A0A9P8RQD2"/>
<dbReference type="GO" id="GO:0034066">
    <property type="term" value="C:Ric1-Rgp1 guanyl-nucleotide exchange factor complex"/>
    <property type="evidence" value="ECO:0007669"/>
    <property type="project" value="InterPro"/>
</dbReference>
<accession>A0A9P8RQD2</accession>
<dbReference type="GO" id="GO:0042147">
    <property type="term" value="P:retrograde transport, endosome to Golgi"/>
    <property type="evidence" value="ECO:0007669"/>
    <property type="project" value="TreeGrafter"/>
</dbReference>
<evidence type="ECO:0000256" key="2">
    <source>
        <dbReference type="ARBA" id="ARBA00023136"/>
    </source>
</evidence>
<sequence>MYWPFGAPRIYAATDQKSTKEHVLESGESANAHRAEGPDNVNAADISDKVGGSRIDDGNGEIGISQAGHEQVILKSHPRKSLENGLNGRGPQTSGSSVPGGIIGLRVSRNGLMFATITSTILTIWQTRPTAVLASVVRSQNSLRTHGVNTSLLLRPDSAIFVVQTSLGYLITYSLATDPNSRVYTTHIESGHSGASRFRSASGSRSHTGGERILRGAGEDGGVREVSVRFKMVIKVDAGIERALALDEELVVATEKPAAVQCIRWTPDSNGNQTSTELLSRMGWMSKKATVSDMVHDRPMNLSTWITSDGKAYAVQRLSGAAQDMDDPRKLFKGYCFHSPENEEEYAMKASINARFSLIAIGCTNGTVLIYTVRDYAGNIPLSYRLKPTVSLSSSGRINSLSYSPDGYCLFAGFEKGWITWSVYGKPGGTSFTSDRHTSKGNGEEWLDGIREASWLAGGSEVLLVAQNDDRLWLLEMARSAVAGCFSAANISRSLLQTNSGFMVYRGYDQPDLTTISAESSLWHHVQIPTAYLAHQWPIRQAVVSPDGRYVAVAGRRGLAHYSVNSGRWKTFVNENMENEFVVRGGMCWYQHILIAAVESGDHCELRLYSRELSLDNSLLLHTEKLPSPVVLTALSGEDSLLVYTYDNILYHYIITATSKAVKLVQVGQIAFHGIVRAPARVRAVSWILPDEHLQDGDPSQDVAVASVIFLVDGKLVLLQPSTTDGGELKYDMRVISHNVEYYALMRDQSSQDGSLKRSEPSLSPGAESLNDSTLQGHGLRDSLWVFDGTGMRVWVDVQDILRSGHTETMKDLPPSVLVPADFYPLSILLNKGVVLGIESDLVQRRDINYAYFKFSLRTHLFLPHLLRYYLSQYNHPAALHLSYHYQDLLYFPHALEVLLHDVLDEEADKPASPEAALLPVVLSFLSSFPQYLDILVQCTRKTEMRSWRTLFAYLPPPEELFEESLQRGLLKTAGGYLLVLHTFQELGSSSPQLVRLFSRAKEAGDWELCKELARFLTALDDTGATLREALELVELRSSQEDPTGSSFMFQSARLDVPHRSGNGNGVGLGIASGEDGSSTRSGSRSSASVGEISEESGSTRESFLSPDHG</sequence>
<dbReference type="PANTHER" id="PTHR22746">
    <property type="entry name" value="RAB6A-GEF COMPLEX PARTNER PROTEIN 1"/>
    <property type="match status" value="1"/>
</dbReference>
<feature type="compositionally biased region" description="Low complexity" evidence="3">
    <location>
        <begin position="1073"/>
        <end position="1092"/>
    </location>
</feature>
<dbReference type="GO" id="GO:0005829">
    <property type="term" value="C:cytosol"/>
    <property type="evidence" value="ECO:0007669"/>
    <property type="project" value="TreeGrafter"/>
</dbReference>
<comment type="subcellular location">
    <subcellularLocation>
        <location evidence="1">Membrane</location>
    </subcellularLocation>
</comment>
<dbReference type="GO" id="GO:0006886">
    <property type="term" value="P:intracellular protein transport"/>
    <property type="evidence" value="ECO:0007669"/>
    <property type="project" value="InterPro"/>
</dbReference>
<feature type="domain" description="RIC1 C-terminal alpha solenoid region" evidence="4">
    <location>
        <begin position="864"/>
        <end position="1035"/>
    </location>
</feature>
<dbReference type="Proteomes" id="UP000750711">
    <property type="component" value="Unassembled WGS sequence"/>
</dbReference>
<evidence type="ECO:0000256" key="1">
    <source>
        <dbReference type="ARBA" id="ARBA00004370"/>
    </source>
</evidence>
<dbReference type="InterPro" id="IPR009771">
    <property type="entry name" value="RIC1_C"/>
</dbReference>
<dbReference type="InterPro" id="IPR040096">
    <property type="entry name" value="Ric1"/>
</dbReference>
<protein>
    <recommendedName>
        <fullName evidence="4">RIC1 C-terminal alpha solenoid region domain-containing protein</fullName>
    </recommendedName>
</protein>
<feature type="region of interest" description="Disordered" evidence="3">
    <location>
        <begin position="193"/>
        <end position="217"/>
    </location>
</feature>
<dbReference type="Pfam" id="PF25440">
    <property type="entry name" value="Beta-prop_RIC1_2nd"/>
    <property type="match status" value="1"/>
</dbReference>
<evidence type="ECO:0000256" key="3">
    <source>
        <dbReference type="SAM" id="MobiDB-lite"/>
    </source>
</evidence>
<keyword evidence="6" id="KW-1185">Reference proteome</keyword>
<dbReference type="Pfam" id="PF07064">
    <property type="entry name" value="RIC1"/>
    <property type="match status" value="1"/>
</dbReference>
<dbReference type="Gene3D" id="2.130.10.10">
    <property type="entry name" value="YVTN repeat-like/Quinoprotein amine dehydrogenase"/>
    <property type="match status" value="1"/>
</dbReference>
<evidence type="ECO:0000313" key="6">
    <source>
        <dbReference type="Proteomes" id="UP000750711"/>
    </source>
</evidence>
<gene>
    <name evidence="5" type="ORF">GP486_003670</name>
</gene>
<dbReference type="SUPFAM" id="SSF101898">
    <property type="entry name" value="NHL repeat"/>
    <property type="match status" value="1"/>
</dbReference>
<feature type="compositionally biased region" description="Low complexity" evidence="3">
    <location>
        <begin position="193"/>
        <end position="207"/>
    </location>
</feature>
<organism evidence="5 6">
    <name type="scientific">Trichoglossum hirsutum</name>
    <dbReference type="NCBI Taxonomy" id="265104"/>
    <lineage>
        <taxon>Eukaryota</taxon>
        <taxon>Fungi</taxon>
        <taxon>Dikarya</taxon>
        <taxon>Ascomycota</taxon>
        <taxon>Pezizomycotina</taxon>
        <taxon>Geoglossomycetes</taxon>
        <taxon>Geoglossales</taxon>
        <taxon>Geoglossaceae</taxon>
        <taxon>Trichoglossum</taxon>
    </lineage>
</organism>
<comment type="caution">
    <text evidence="5">The sequence shown here is derived from an EMBL/GenBank/DDBJ whole genome shotgun (WGS) entry which is preliminary data.</text>
</comment>